<evidence type="ECO:0000259" key="5">
    <source>
        <dbReference type="PROSITE" id="PS51203"/>
    </source>
</evidence>
<proteinExistence type="inferred from homology"/>
<dbReference type="CDD" id="cd06463">
    <property type="entry name" value="p23_like"/>
    <property type="match status" value="1"/>
</dbReference>
<feature type="domain" description="SGS" evidence="4">
    <location>
        <begin position="329"/>
        <end position="426"/>
    </location>
</feature>
<dbReference type="Pfam" id="PF04969">
    <property type="entry name" value="CS"/>
    <property type="match status" value="1"/>
</dbReference>
<dbReference type="SMART" id="SM00028">
    <property type="entry name" value="TPR"/>
    <property type="match status" value="3"/>
</dbReference>
<feature type="coiled-coil region" evidence="2">
    <location>
        <begin position="51"/>
        <end position="121"/>
    </location>
</feature>
<keyword evidence="7" id="KW-1185">Reference proteome</keyword>
<dbReference type="Proteomes" id="UP001295423">
    <property type="component" value="Unassembled WGS sequence"/>
</dbReference>
<dbReference type="InterPro" id="IPR007052">
    <property type="entry name" value="CS_dom"/>
</dbReference>
<evidence type="ECO:0000313" key="7">
    <source>
        <dbReference type="Proteomes" id="UP001295423"/>
    </source>
</evidence>
<dbReference type="AlphaFoldDB" id="A0AAD2CBZ1"/>
<gene>
    <name evidence="6" type="ORF">CYCCA115_LOCUS385</name>
</gene>
<dbReference type="Gene3D" id="2.60.40.790">
    <property type="match status" value="1"/>
</dbReference>
<reference evidence="6" key="1">
    <citation type="submission" date="2023-08" db="EMBL/GenBank/DDBJ databases">
        <authorList>
            <person name="Audoor S."/>
            <person name="Bilcke G."/>
        </authorList>
    </citation>
    <scope>NUCLEOTIDE SEQUENCE</scope>
</reference>
<dbReference type="Pfam" id="PF05002">
    <property type="entry name" value="SGS"/>
    <property type="match status" value="1"/>
</dbReference>
<dbReference type="SUPFAM" id="SSF49764">
    <property type="entry name" value="HSP20-like chaperones"/>
    <property type="match status" value="1"/>
</dbReference>
<comment type="caution">
    <text evidence="6">The sequence shown here is derived from an EMBL/GenBank/DDBJ whole genome shotgun (WGS) entry which is preliminary data.</text>
</comment>
<dbReference type="PANTHER" id="PTHR45862">
    <property type="entry name" value="PROTEIN SGT1 HOMOLOG"/>
    <property type="match status" value="1"/>
</dbReference>
<sequence length="435" mass="48675">MADLNAEASLSLGDSCQVDENYSEAIDCYAAALSVARKSEGLTKFRAHSRKSGALLKLDRFEEALEDAQEAMKILSAGLSGLRSGEGEICQKRKGLASFQLKKYAEAKEALEQAMQLASLNNRPVEEYKKVIGICKDRLKSPPKTTDKKAAASVASKSTGKPATKAADAADTDAAPDAKIEEITEDEEEKKPEHVFKTIGTLVPESSTRVVGSSGGGAKQRPQMPKYQYYQDEKWMKIAILEPSITEEDVHIHLGTKQLTVIIKKQGVEYTVIANVLYTEIDAEKSKVLFKGEKILLKLKKQSEKYEWHELFGKNEEFKSSLPPKPKVAVTTNRPYASDKDWDKVEKDVIEEEKNEKPPPGENQMNKFFQQIYADADEETKRAMIKSYQTSGGTVLSCNWDEVKKKDYEGKDRVAPKGMEWKNWEGEKFPVKEDD</sequence>
<dbReference type="InterPro" id="IPR008978">
    <property type="entry name" value="HSP20-like_chaperone"/>
</dbReference>
<dbReference type="InterPro" id="IPR044563">
    <property type="entry name" value="Sgt1-like"/>
</dbReference>
<protein>
    <submittedName>
        <fullName evidence="6">Uncharacterized protein</fullName>
    </submittedName>
</protein>
<dbReference type="EMBL" id="CAKOGP040000001">
    <property type="protein sequence ID" value="CAJ1903715.1"/>
    <property type="molecule type" value="Genomic_DNA"/>
</dbReference>
<dbReference type="PROSITE" id="PS51203">
    <property type="entry name" value="CS"/>
    <property type="match status" value="1"/>
</dbReference>
<dbReference type="Gene3D" id="1.25.40.10">
    <property type="entry name" value="Tetratricopeptide repeat domain"/>
    <property type="match status" value="1"/>
</dbReference>
<dbReference type="InterPro" id="IPR011990">
    <property type="entry name" value="TPR-like_helical_dom_sf"/>
</dbReference>
<evidence type="ECO:0000259" key="4">
    <source>
        <dbReference type="PROSITE" id="PS51048"/>
    </source>
</evidence>
<dbReference type="PROSITE" id="PS51048">
    <property type="entry name" value="SGS"/>
    <property type="match status" value="1"/>
</dbReference>
<comment type="similarity">
    <text evidence="1">Belongs to the SGT1 family.</text>
</comment>
<dbReference type="InterPro" id="IPR007699">
    <property type="entry name" value="SGS_dom"/>
</dbReference>
<dbReference type="GO" id="GO:0051087">
    <property type="term" value="F:protein-folding chaperone binding"/>
    <property type="evidence" value="ECO:0007669"/>
    <property type="project" value="InterPro"/>
</dbReference>
<dbReference type="InterPro" id="IPR019734">
    <property type="entry name" value="TPR_rpt"/>
</dbReference>
<dbReference type="SUPFAM" id="SSF48452">
    <property type="entry name" value="TPR-like"/>
    <property type="match status" value="1"/>
</dbReference>
<feature type="domain" description="CS" evidence="5">
    <location>
        <begin position="222"/>
        <end position="312"/>
    </location>
</feature>
<evidence type="ECO:0000313" key="6">
    <source>
        <dbReference type="EMBL" id="CAJ1903715.1"/>
    </source>
</evidence>
<evidence type="ECO:0000256" key="1">
    <source>
        <dbReference type="ARBA" id="ARBA00008509"/>
    </source>
</evidence>
<organism evidence="6 7">
    <name type="scientific">Cylindrotheca closterium</name>
    <dbReference type="NCBI Taxonomy" id="2856"/>
    <lineage>
        <taxon>Eukaryota</taxon>
        <taxon>Sar</taxon>
        <taxon>Stramenopiles</taxon>
        <taxon>Ochrophyta</taxon>
        <taxon>Bacillariophyta</taxon>
        <taxon>Bacillariophyceae</taxon>
        <taxon>Bacillariophycidae</taxon>
        <taxon>Bacillariales</taxon>
        <taxon>Bacillariaceae</taxon>
        <taxon>Cylindrotheca</taxon>
    </lineage>
</organism>
<accession>A0AAD2CBZ1</accession>
<feature type="region of interest" description="Disordered" evidence="3">
    <location>
        <begin position="142"/>
        <end position="176"/>
    </location>
</feature>
<keyword evidence="2" id="KW-0175">Coiled coil</keyword>
<feature type="compositionally biased region" description="Low complexity" evidence="3">
    <location>
        <begin position="151"/>
        <end position="175"/>
    </location>
</feature>
<evidence type="ECO:0000256" key="3">
    <source>
        <dbReference type="SAM" id="MobiDB-lite"/>
    </source>
</evidence>
<name>A0AAD2CBZ1_9STRA</name>
<evidence type="ECO:0000256" key="2">
    <source>
        <dbReference type="SAM" id="Coils"/>
    </source>
</evidence>